<gene>
    <name evidence="2" type="ORF">UO65_4150</name>
</gene>
<keyword evidence="3" id="KW-1185">Reference proteome</keyword>
<dbReference type="Proteomes" id="UP000019277">
    <property type="component" value="Unassembled WGS sequence"/>
</dbReference>
<protein>
    <submittedName>
        <fullName evidence="2">Uncharacterized protein</fullName>
    </submittedName>
</protein>
<sequence length="68" mass="7328">MVRRNSPQHCLRSPPSRVSPGGRHIVPDPLALCGASLLSVKGNRKPVDPSDDLSTGRSTPPLPCHPRR</sequence>
<proteinExistence type="predicted"/>
<dbReference type="AlphaFoldDB" id="W7IJI4"/>
<reference evidence="2 3" key="1">
    <citation type="journal article" date="2014" name="Genome Announc.">
        <title>Draft Genome Sequence of the Antitrypanosomally Active Sponge-Associated Bacterium Actinokineospora sp. Strain EG49.</title>
        <authorList>
            <person name="Harjes J."/>
            <person name="Ryu T."/>
            <person name="Abdelmohsen U.R."/>
            <person name="Moitinho-Silva L."/>
            <person name="Horn H."/>
            <person name="Ravasi T."/>
            <person name="Hentschel U."/>
        </authorList>
    </citation>
    <scope>NUCLEOTIDE SEQUENCE [LARGE SCALE GENOMIC DNA]</scope>
    <source>
        <strain evidence="2 3">EG49</strain>
    </source>
</reference>
<comment type="caution">
    <text evidence="2">The sequence shown here is derived from an EMBL/GenBank/DDBJ whole genome shotgun (WGS) entry which is preliminary data.</text>
</comment>
<evidence type="ECO:0000256" key="1">
    <source>
        <dbReference type="SAM" id="MobiDB-lite"/>
    </source>
</evidence>
<accession>W7IJI4</accession>
<name>W7IJI4_9PSEU</name>
<feature type="region of interest" description="Disordered" evidence="1">
    <location>
        <begin position="39"/>
        <end position="68"/>
    </location>
</feature>
<organism evidence="2 3">
    <name type="scientific">Actinokineospora spheciospongiae</name>
    <dbReference type="NCBI Taxonomy" id="909613"/>
    <lineage>
        <taxon>Bacteria</taxon>
        <taxon>Bacillati</taxon>
        <taxon>Actinomycetota</taxon>
        <taxon>Actinomycetes</taxon>
        <taxon>Pseudonocardiales</taxon>
        <taxon>Pseudonocardiaceae</taxon>
        <taxon>Actinokineospora</taxon>
    </lineage>
</organism>
<dbReference type="EMBL" id="AYXG01000154">
    <property type="protein sequence ID" value="EWC60548.1"/>
    <property type="molecule type" value="Genomic_DNA"/>
</dbReference>
<evidence type="ECO:0000313" key="2">
    <source>
        <dbReference type="EMBL" id="EWC60548.1"/>
    </source>
</evidence>
<feature type="region of interest" description="Disordered" evidence="1">
    <location>
        <begin position="1"/>
        <end position="23"/>
    </location>
</feature>
<evidence type="ECO:0000313" key="3">
    <source>
        <dbReference type="Proteomes" id="UP000019277"/>
    </source>
</evidence>